<evidence type="ECO:0000256" key="1">
    <source>
        <dbReference type="ARBA" id="ARBA00004305"/>
    </source>
</evidence>
<evidence type="ECO:0000256" key="2">
    <source>
        <dbReference type="ARBA" id="ARBA00005005"/>
    </source>
</evidence>
<name>A0A9N9BGU5_9GLOM</name>
<feature type="site" description="Important for catalytic activity" evidence="11">
    <location>
        <position position="182"/>
    </location>
</feature>
<dbReference type="SUPFAM" id="SSF48179">
    <property type="entry name" value="6-phosphogluconate dehydrogenase C-terminal domain-like"/>
    <property type="match status" value="1"/>
</dbReference>
<dbReference type="EMBL" id="CAJVPV010004062">
    <property type="protein sequence ID" value="CAG8565770.1"/>
    <property type="molecule type" value="Genomic_DNA"/>
</dbReference>
<comment type="similarity">
    <text evidence="3">Belongs to the 3-hydroxyacyl-CoA dehydrogenase family.</text>
</comment>
<feature type="binding site" evidence="12">
    <location>
        <position position="134"/>
    </location>
    <ligand>
        <name>NAD(+)</name>
        <dbReference type="ChEBI" id="CHEBI:57540"/>
    </ligand>
</feature>
<evidence type="ECO:0000256" key="5">
    <source>
        <dbReference type="ARBA" id="ARBA00022832"/>
    </source>
</evidence>
<reference evidence="16" key="1">
    <citation type="submission" date="2021-06" db="EMBL/GenBank/DDBJ databases">
        <authorList>
            <person name="Kallberg Y."/>
            <person name="Tangrot J."/>
            <person name="Rosling A."/>
        </authorList>
    </citation>
    <scope>NUCLEOTIDE SEQUENCE</scope>
    <source>
        <strain evidence="16">CL551</strain>
    </source>
</reference>
<evidence type="ECO:0000256" key="3">
    <source>
        <dbReference type="ARBA" id="ARBA00009463"/>
    </source>
</evidence>
<dbReference type="GO" id="GO:0070403">
    <property type="term" value="F:NAD+ binding"/>
    <property type="evidence" value="ECO:0007669"/>
    <property type="project" value="InterPro"/>
</dbReference>
<evidence type="ECO:0000259" key="15">
    <source>
        <dbReference type="Pfam" id="PF02737"/>
    </source>
</evidence>
<evidence type="ECO:0000256" key="11">
    <source>
        <dbReference type="PIRSR" id="PIRSR000105-1"/>
    </source>
</evidence>
<keyword evidence="7 12" id="KW-0520">NAD</keyword>
<feature type="binding site" evidence="12">
    <location>
        <position position="139"/>
    </location>
    <ligand>
        <name>NAD(+)</name>
        <dbReference type="ChEBI" id="CHEBI:57540"/>
    </ligand>
</feature>
<dbReference type="Pfam" id="PF02737">
    <property type="entry name" value="3HCDH_N"/>
    <property type="match status" value="1"/>
</dbReference>
<comment type="caution">
    <text evidence="16">The sequence shown here is derived from an EMBL/GenBank/DDBJ whole genome shotgun (WGS) entry which is preliminary data.</text>
</comment>
<dbReference type="Pfam" id="PF00725">
    <property type="entry name" value="3HCDH"/>
    <property type="match status" value="1"/>
</dbReference>
<dbReference type="PANTHER" id="PTHR43561:SF3">
    <property type="entry name" value="HYDROXYACYL-COENZYME A DEHYDROGENASE, MITOCHONDRIAL"/>
    <property type="match status" value="1"/>
</dbReference>
<feature type="binding site" evidence="12">
    <location>
        <position position="161"/>
    </location>
    <ligand>
        <name>NAD(+)</name>
        <dbReference type="ChEBI" id="CHEBI:57540"/>
    </ligand>
</feature>
<gene>
    <name evidence="16" type="ORF">AMORRO_LOCUS6231</name>
</gene>
<organism evidence="16 17">
    <name type="scientific">Acaulospora morrowiae</name>
    <dbReference type="NCBI Taxonomy" id="94023"/>
    <lineage>
        <taxon>Eukaryota</taxon>
        <taxon>Fungi</taxon>
        <taxon>Fungi incertae sedis</taxon>
        <taxon>Mucoromycota</taxon>
        <taxon>Glomeromycotina</taxon>
        <taxon>Glomeromycetes</taxon>
        <taxon>Diversisporales</taxon>
        <taxon>Acaulosporaceae</taxon>
        <taxon>Acaulospora</taxon>
    </lineage>
</organism>
<comment type="catalytic activity">
    <reaction evidence="10">
        <text>a (3S)-3-hydroxyacyl-CoA + NAD(+) = a 3-oxoacyl-CoA + NADH + H(+)</text>
        <dbReference type="Rhea" id="RHEA:22432"/>
        <dbReference type="ChEBI" id="CHEBI:15378"/>
        <dbReference type="ChEBI" id="CHEBI:57318"/>
        <dbReference type="ChEBI" id="CHEBI:57540"/>
        <dbReference type="ChEBI" id="CHEBI:57945"/>
        <dbReference type="ChEBI" id="CHEBI:90726"/>
        <dbReference type="EC" id="1.1.1.35"/>
    </reaction>
</comment>
<keyword evidence="5" id="KW-0276">Fatty acid metabolism</keyword>
<evidence type="ECO:0000259" key="14">
    <source>
        <dbReference type="Pfam" id="PF00725"/>
    </source>
</evidence>
<feature type="binding site" evidence="12">
    <location>
        <begin position="46"/>
        <end position="51"/>
    </location>
    <ligand>
        <name>NAD(+)</name>
        <dbReference type="ChEBI" id="CHEBI:57540"/>
    </ligand>
</feature>
<evidence type="ECO:0000256" key="7">
    <source>
        <dbReference type="ARBA" id="ARBA00023027"/>
    </source>
</evidence>
<evidence type="ECO:0000256" key="6">
    <source>
        <dbReference type="ARBA" id="ARBA00023002"/>
    </source>
</evidence>
<dbReference type="InterPro" id="IPR036291">
    <property type="entry name" value="NAD(P)-bd_dom_sf"/>
</dbReference>
<dbReference type="Gene3D" id="1.10.1040.10">
    <property type="entry name" value="N-(1-d-carboxylethyl)-l-norvaline Dehydrogenase, domain 2"/>
    <property type="match status" value="1"/>
</dbReference>
<dbReference type="FunFam" id="3.40.50.720:FF:000258">
    <property type="entry name" value="Hydroxyacyl-coenzyme A dehydrogenase, mitochondrial"/>
    <property type="match status" value="1"/>
</dbReference>
<keyword evidence="9" id="KW-0496">Mitochondrion</keyword>
<evidence type="ECO:0000256" key="10">
    <source>
        <dbReference type="ARBA" id="ARBA00049556"/>
    </source>
</evidence>
<feature type="binding site" evidence="13">
    <location>
        <position position="92"/>
    </location>
    <ligand>
        <name>CoA</name>
        <dbReference type="ChEBI" id="CHEBI:57287"/>
    </ligand>
</feature>
<dbReference type="GO" id="GO:0006635">
    <property type="term" value="P:fatty acid beta-oxidation"/>
    <property type="evidence" value="ECO:0007669"/>
    <property type="project" value="TreeGrafter"/>
</dbReference>
<dbReference type="Proteomes" id="UP000789342">
    <property type="component" value="Unassembled WGS sequence"/>
</dbReference>
<evidence type="ECO:0000313" key="17">
    <source>
        <dbReference type="Proteomes" id="UP000789342"/>
    </source>
</evidence>
<keyword evidence="8" id="KW-0443">Lipid metabolism</keyword>
<feature type="domain" description="3-hydroxyacyl-CoA dehydrogenase C-terminal" evidence="14">
    <location>
        <begin position="228"/>
        <end position="326"/>
    </location>
</feature>
<dbReference type="InterPro" id="IPR052242">
    <property type="entry name" value="Mito_3-hydroxyacyl-CoA_DH"/>
</dbReference>
<comment type="pathway">
    <text evidence="2">Lipid metabolism; fatty acid beta-oxidation.</text>
</comment>
<dbReference type="Gene3D" id="3.40.50.720">
    <property type="entry name" value="NAD(P)-binding Rossmann-like Domain"/>
    <property type="match status" value="1"/>
</dbReference>
<feature type="binding site" evidence="12">
    <location>
        <position position="318"/>
    </location>
    <ligand>
        <name>NAD(+)</name>
        <dbReference type="ChEBI" id="CHEBI:57540"/>
    </ligand>
</feature>
<dbReference type="InterPro" id="IPR006180">
    <property type="entry name" value="3-OHacyl-CoA_DH_CS"/>
</dbReference>
<sequence length="326" mass="35683">MFQFVLSAFRTSTRILPKSFHGHKLNSRAFSTSSFAQDIQKITVYGSGLMGAGIVQVAAQKGYAVTMVDLDEGSLERGKGIISSSLKRVAKKQFKDDEQKQKEFIEFTFSNIKTNTDSGEGAKDADLIIEAIVENIETKQKLFGFLDKIAPKDAIFASNTSSLPITELAKATDRADRFAGLHFFNPVPQMKLVEVVKSEKTSDETHHALMEFSKKLDKTPVTCKDTPGFIVNRLLVPYLLEAIRLVERGVATSADVDTAMKLGAGMPMGPFELSDFVGLDTLKSIADGWREGGQVDPNLVAKIKTLDDLVSAGNLGRKTGQGFFPY</sequence>
<dbReference type="InterPro" id="IPR013328">
    <property type="entry name" value="6PGD_dom2"/>
</dbReference>
<evidence type="ECO:0000313" key="16">
    <source>
        <dbReference type="EMBL" id="CAG8565770.1"/>
    </source>
</evidence>
<dbReference type="GO" id="GO:0003857">
    <property type="term" value="F:(3S)-3-hydroxyacyl-CoA dehydrogenase (NAD+) activity"/>
    <property type="evidence" value="ECO:0007669"/>
    <property type="project" value="UniProtKB-EC"/>
</dbReference>
<keyword evidence="17" id="KW-1185">Reference proteome</keyword>
<dbReference type="OrthoDB" id="5958943at2759"/>
<evidence type="ECO:0000256" key="4">
    <source>
        <dbReference type="ARBA" id="ARBA00013000"/>
    </source>
</evidence>
<feature type="binding site" evidence="12">
    <location>
        <position position="185"/>
    </location>
    <ligand>
        <name>NAD(+)</name>
        <dbReference type="ChEBI" id="CHEBI:57540"/>
    </ligand>
</feature>
<dbReference type="InterPro" id="IPR006176">
    <property type="entry name" value="3-OHacyl-CoA_DH_NAD-bd"/>
</dbReference>
<dbReference type="AlphaFoldDB" id="A0A9N9BGU5"/>
<evidence type="ECO:0000256" key="13">
    <source>
        <dbReference type="PIRSR" id="PIRSR000105-3"/>
    </source>
</evidence>
<protein>
    <recommendedName>
        <fullName evidence="4">3-hydroxyacyl-CoA dehydrogenase</fullName>
        <ecNumber evidence="4">1.1.1.35</ecNumber>
    </recommendedName>
</protein>
<evidence type="ECO:0000256" key="8">
    <source>
        <dbReference type="ARBA" id="ARBA00023098"/>
    </source>
</evidence>
<dbReference type="GO" id="GO:0005759">
    <property type="term" value="C:mitochondrial matrix"/>
    <property type="evidence" value="ECO:0007669"/>
    <property type="project" value="UniProtKB-SubCell"/>
</dbReference>
<dbReference type="SUPFAM" id="SSF51735">
    <property type="entry name" value="NAD(P)-binding Rossmann-fold domains"/>
    <property type="match status" value="1"/>
</dbReference>
<feature type="binding site" evidence="13">
    <location>
        <position position="85"/>
    </location>
    <ligand>
        <name>CoA</name>
        <dbReference type="ChEBI" id="CHEBI:57287"/>
    </ligand>
</feature>
<keyword evidence="6" id="KW-0560">Oxidoreductase</keyword>
<feature type="domain" description="3-hydroxyacyl-CoA dehydrogenase NAD binding" evidence="15">
    <location>
        <begin position="41"/>
        <end position="226"/>
    </location>
</feature>
<dbReference type="InterPro" id="IPR022694">
    <property type="entry name" value="3-OHacyl-CoA_DH"/>
</dbReference>
<dbReference type="PIRSF" id="PIRSF000105">
    <property type="entry name" value="HCDH"/>
    <property type="match status" value="1"/>
</dbReference>
<accession>A0A9N9BGU5</accession>
<comment type="subcellular location">
    <subcellularLocation>
        <location evidence="1">Mitochondrion matrix</location>
    </subcellularLocation>
</comment>
<proteinExistence type="inferred from homology"/>
<dbReference type="EC" id="1.1.1.35" evidence="4"/>
<dbReference type="PROSITE" id="PS00067">
    <property type="entry name" value="3HCDH"/>
    <property type="match status" value="1"/>
</dbReference>
<feature type="binding site" evidence="12">
    <location>
        <position position="69"/>
    </location>
    <ligand>
        <name>NAD(+)</name>
        <dbReference type="ChEBI" id="CHEBI:57540"/>
    </ligand>
</feature>
<dbReference type="InterPro" id="IPR006108">
    <property type="entry name" value="3HC_DH_C"/>
</dbReference>
<evidence type="ECO:0000256" key="9">
    <source>
        <dbReference type="ARBA" id="ARBA00023128"/>
    </source>
</evidence>
<dbReference type="PANTHER" id="PTHR43561">
    <property type="match status" value="1"/>
</dbReference>
<dbReference type="InterPro" id="IPR008927">
    <property type="entry name" value="6-PGluconate_DH-like_C_sf"/>
</dbReference>
<evidence type="ECO:0000256" key="12">
    <source>
        <dbReference type="PIRSR" id="PIRSR000105-2"/>
    </source>
</evidence>
<feature type="binding site" evidence="13">
    <location>
        <position position="161"/>
    </location>
    <ligand>
        <name>CoA</name>
        <dbReference type="ChEBI" id="CHEBI:57287"/>
    </ligand>
</feature>